<dbReference type="Proteomes" id="UP000324222">
    <property type="component" value="Unassembled WGS sequence"/>
</dbReference>
<organism evidence="1 2">
    <name type="scientific">Portunus trituberculatus</name>
    <name type="common">Swimming crab</name>
    <name type="synonym">Neptunus trituberculatus</name>
    <dbReference type="NCBI Taxonomy" id="210409"/>
    <lineage>
        <taxon>Eukaryota</taxon>
        <taxon>Metazoa</taxon>
        <taxon>Ecdysozoa</taxon>
        <taxon>Arthropoda</taxon>
        <taxon>Crustacea</taxon>
        <taxon>Multicrustacea</taxon>
        <taxon>Malacostraca</taxon>
        <taxon>Eumalacostraca</taxon>
        <taxon>Eucarida</taxon>
        <taxon>Decapoda</taxon>
        <taxon>Pleocyemata</taxon>
        <taxon>Brachyura</taxon>
        <taxon>Eubrachyura</taxon>
        <taxon>Portunoidea</taxon>
        <taxon>Portunidae</taxon>
        <taxon>Portuninae</taxon>
        <taxon>Portunus</taxon>
    </lineage>
</organism>
<proteinExistence type="predicted"/>
<dbReference type="AlphaFoldDB" id="A0A5B7JTF1"/>
<gene>
    <name evidence="1" type="ORF">E2C01_093019</name>
</gene>
<keyword evidence="2" id="KW-1185">Reference proteome</keyword>
<accession>A0A5B7JTF1</accession>
<protein>
    <submittedName>
        <fullName evidence="1">Uncharacterized protein</fullName>
    </submittedName>
</protein>
<comment type="caution">
    <text evidence="1">The sequence shown here is derived from an EMBL/GenBank/DDBJ whole genome shotgun (WGS) entry which is preliminary data.</text>
</comment>
<name>A0A5B7JTF1_PORTR</name>
<dbReference type="EMBL" id="VSRR010111058">
    <property type="protein sequence ID" value="MPC97693.1"/>
    <property type="molecule type" value="Genomic_DNA"/>
</dbReference>
<sequence length="92" mass="10708">MKIKPLVDNSRTTRFPVLNITASATARLPSLNLPPKRPAMWSSIPKKTRKSLNLKVKVDIIHRHERRENYSIAGHHLDSIYCVYYFSVSRLY</sequence>
<reference evidence="1 2" key="1">
    <citation type="submission" date="2019-05" db="EMBL/GenBank/DDBJ databases">
        <title>Another draft genome of Portunus trituberculatus and its Hox gene families provides insights of decapod evolution.</title>
        <authorList>
            <person name="Jeong J.-H."/>
            <person name="Song I."/>
            <person name="Kim S."/>
            <person name="Choi T."/>
            <person name="Kim D."/>
            <person name="Ryu S."/>
            <person name="Kim W."/>
        </authorList>
    </citation>
    <scope>NUCLEOTIDE SEQUENCE [LARGE SCALE GENOMIC DNA]</scope>
    <source>
        <tissue evidence="1">Muscle</tissue>
    </source>
</reference>
<evidence type="ECO:0000313" key="1">
    <source>
        <dbReference type="EMBL" id="MPC97693.1"/>
    </source>
</evidence>
<evidence type="ECO:0000313" key="2">
    <source>
        <dbReference type="Proteomes" id="UP000324222"/>
    </source>
</evidence>